<dbReference type="Pfam" id="PF18915">
    <property type="entry name" value="DUF5667"/>
    <property type="match status" value="1"/>
</dbReference>
<proteinExistence type="predicted"/>
<evidence type="ECO:0000259" key="1">
    <source>
        <dbReference type="Pfam" id="PF18915"/>
    </source>
</evidence>
<dbReference type="STRING" id="1798392.A3A79_04750"/>
<evidence type="ECO:0000313" key="3">
    <source>
        <dbReference type="Proteomes" id="UP000178759"/>
    </source>
</evidence>
<name>A0A1F6AIC5_9BACT</name>
<feature type="domain" description="DUF5667" evidence="1">
    <location>
        <begin position="28"/>
        <end position="120"/>
    </location>
</feature>
<comment type="caution">
    <text evidence="2">The sequence shown here is derived from an EMBL/GenBank/DDBJ whole genome shotgun (WGS) entry which is preliminary data.</text>
</comment>
<dbReference type="AlphaFoldDB" id="A0A1F6AIC5"/>
<dbReference type="Proteomes" id="UP000178759">
    <property type="component" value="Unassembled WGS sequence"/>
</dbReference>
<organism evidence="2 3">
    <name type="scientific">Candidatus Gottesmanbacteria bacterium RIFCSPLOWO2_01_FULL_43_11b</name>
    <dbReference type="NCBI Taxonomy" id="1798392"/>
    <lineage>
        <taxon>Bacteria</taxon>
        <taxon>Candidatus Gottesmaniibacteriota</taxon>
    </lineage>
</organism>
<sequence length="148" mass="17609">MKYIFILTLFLVFATHAFAYTLPYPSYMPGHKLYKISRFLDQAKAWWYWGVKSKIKYHASLADKYLVESKTLFEYQQYLLAVDALRRSNEQITAISSRSGEQMKAHTDVLERLKQMLPEEFLWQPEKETPTRLPLHILLDEALFIRNE</sequence>
<protein>
    <recommendedName>
        <fullName evidence="1">DUF5667 domain-containing protein</fullName>
    </recommendedName>
</protein>
<evidence type="ECO:0000313" key="2">
    <source>
        <dbReference type="EMBL" id="OGG24464.1"/>
    </source>
</evidence>
<dbReference type="InterPro" id="IPR043725">
    <property type="entry name" value="DUF5667"/>
</dbReference>
<dbReference type="EMBL" id="MFJV01000001">
    <property type="protein sequence ID" value="OGG24464.1"/>
    <property type="molecule type" value="Genomic_DNA"/>
</dbReference>
<accession>A0A1F6AIC5</accession>
<reference evidence="2 3" key="1">
    <citation type="journal article" date="2016" name="Nat. Commun.">
        <title>Thousands of microbial genomes shed light on interconnected biogeochemical processes in an aquifer system.</title>
        <authorList>
            <person name="Anantharaman K."/>
            <person name="Brown C.T."/>
            <person name="Hug L.A."/>
            <person name="Sharon I."/>
            <person name="Castelle C.J."/>
            <person name="Probst A.J."/>
            <person name="Thomas B.C."/>
            <person name="Singh A."/>
            <person name="Wilkins M.J."/>
            <person name="Karaoz U."/>
            <person name="Brodie E.L."/>
            <person name="Williams K.H."/>
            <person name="Hubbard S.S."/>
            <person name="Banfield J.F."/>
        </authorList>
    </citation>
    <scope>NUCLEOTIDE SEQUENCE [LARGE SCALE GENOMIC DNA]</scope>
</reference>
<gene>
    <name evidence="2" type="ORF">A3A79_04750</name>
</gene>